<evidence type="ECO:0000256" key="3">
    <source>
        <dbReference type="SAM" id="SignalP"/>
    </source>
</evidence>
<organism evidence="4 5">
    <name type="scientific">Comamonas antarctica</name>
    <dbReference type="NCBI Taxonomy" id="2743470"/>
    <lineage>
        <taxon>Bacteria</taxon>
        <taxon>Pseudomonadati</taxon>
        <taxon>Pseudomonadota</taxon>
        <taxon>Betaproteobacteria</taxon>
        <taxon>Burkholderiales</taxon>
        <taxon>Comamonadaceae</taxon>
        <taxon>Comamonas</taxon>
    </lineage>
</organism>
<keyword evidence="2" id="KW-0813">Transport</keyword>
<feature type="signal peptide" evidence="3">
    <location>
        <begin position="1"/>
        <end position="22"/>
    </location>
</feature>
<dbReference type="Gene3D" id="1.20.1600.10">
    <property type="entry name" value="Outer membrane efflux proteins (OEP)"/>
    <property type="match status" value="1"/>
</dbReference>
<protein>
    <recommendedName>
        <fullName evidence="2">Protein CyaE</fullName>
    </recommendedName>
</protein>
<dbReference type="InterPro" id="IPR010131">
    <property type="entry name" value="MdtP/NodT-like"/>
</dbReference>
<dbReference type="GO" id="GO:0031640">
    <property type="term" value="P:killing of cells of another organism"/>
    <property type="evidence" value="ECO:0007669"/>
    <property type="project" value="UniProtKB-KW"/>
</dbReference>
<evidence type="ECO:0000256" key="1">
    <source>
        <dbReference type="ARBA" id="ARBA00007613"/>
    </source>
</evidence>
<dbReference type="Pfam" id="PF02321">
    <property type="entry name" value="OEP"/>
    <property type="match status" value="2"/>
</dbReference>
<comment type="similarity">
    <text evidence="1 2">Belongs to the outer membrane factor (OMF) (TC 1.B.17) family.</text>
</comment>
<dbReference type="RefSeq" id="WP_175505682.1">
    <property type="nucleotide sequence ID" value="NZ_CP054840.1"/>
</dbReference>
<proteinExistence type="inferred from homology"/>
<dbReference type="InterPro" id="IPR003423">
    <property type="entry name" value="OMP_efflux"/>
</dbReference>
<comment type="function">
    <text evidence="2">CyaE is necessary for transport of calmodulin-sensitive adenylate cyclase-hemolysin (cyclolysin).</text>
</comment>
<dbReference type="AlphaFoldDB" id="A0A6N1XAZ6"/>
<dbReference type="KEGG" id="aant:HUK68_19400"/>
<evidence type="ECO:0000256" key="2">
    <source>
        <dbReference type="PIRNR" id="PIRNR001892"/>
    </source>
</evidence>
<reference evidence="4 5" key="1">
    <citation type="submission" date="2020-06" db="EMBL/GenBank/DDBJ databases">
        <title>Acidovorax antarctica sp. nov., isolated from Corinth ice sheet soil, Antarctic Fields Peninsula.</title>
        <authorList>
            <person name="Xu Q."/>
            <person name="Peng F."/>
        </authorList>
    </citation>
    <scope>NUCLEOTIDE SEQUENCE [LARGE SCALE GENOMIC DNA]</scope>
    <source>
        <strain evidence="4 5">16-35-5</strain>
    </source>
</reference>
<dbReference type="EMBL" id="CP054840">
    <property type="protein sequence ID" value="QKV54886.1"/>
    <property type="molecule type" value="Genomic_DNA"/>
</dbReference>
<keyword evidence="3" id="KW-0732">Signal</keyword>
<feature type="chain" id="PRO_5026730937" description="Protein CyaE" evidence="3">
    <location>
        <begin position="23"/>
        <end position="492"/>
    </location>
</feature>
<accession>A0A6N1XAZ6</accession>
<dbReference type="InterPro" id="IPR028351">
    <property type="entry name" value="CyaE"/>
</dbReference>
<dbReference type="PANTHER" id="PTHR30203:SF29">
    <property type="entry name" value="PROTEIN CYAE"/>
    <property type="match status" value="1"/>
</dbReference>
<keyword evidence="2" id="KW-0472">Membrane</keyword>
<comment type="subcellular location">
    <subcellularLocation>
        <location evidence="2">Cell outer membrane</location>
        <topology evidence="2">Peripheral membrane protein</topology>
    </subcellularLocation>
</comment>
<sequence>MQRAEFLAVAAVLAMLAGGASAAPELAPPRHDKPWYPGASVQDFTLPPRPALAELPTTPAIDLAHRHTLPELIDIAQRSHPATRIAWIDARNASTAAGIAHNSWLPRLSATVLAGAQHRRGDIGGRFLSVETERSGHASIGVLSLQWLLFDFGERAALGEAAEQAAMVSNIGFTAAHQQIIEAVSLAYYAHGAARARVEVAQRALANSGQVLDAAQARHAQGIGTVLEVAQARQGQAQARLASVQAQGRERDSYHALIAAMGISPLTPLQLAEAPAPRLSLADEAPVERIVAEALARRPDVQAAHAALQASHAGARAAEAARMPKVFLAASASRSGGASVAALPGLSQDGPTLNLAGSGSGAGVFVGVTVPLFDGDTRASAQRQAQLRIEAAEARLDRVRQQAVLQVVVAQDALRSALAAYEAAEALRSTAATTHDATAEAYRQGVGTVTAVTLAQTQLLEARQVLVDARAAAQSAAVSLALATGGLGAAPP</sequence>
<keyword evidence="2" id="KW-0204">Cytolysis</keyword>
<dbReference type="GO" id="GO:0015562">
    <property type="term" value="F:efflux transmembrane transporter activity"/>
    <property type="evidence" value="ECO:0007669"/>
    <property type="project" value="InterPro"/>
</dbReference>
<keyword evidence="2" id="KW-0354">Hemolysis</keyword>
<dbReference type="SUPFAM" id="SSF56954">
    <property type="entry name" value="Outer membrane efflux proteins (OEP)"/>
    <property type="match status" value="1"/>
</dbReference>
<name>A0A6N1XAZ6_9BURK</name>
<gene>
    <name evidence="4" type="ORF">HUK68_19400</name>
</gene>
<keyword evidence="2" id="KW-0998">Cell outer membrane</keyword>
<dbReference type="PANTHER" id="PTHR30203">
    <property type="entry name" value="OUTER MEMBRANE CATION EFFLUX PROTEIN"/>
    <property type="match status" value="1"/>
</dbReference>
<evidence type="ECO:0000313" key="5">
    <source>
        <dbReference type="Proteomes" id="UP000509579"/>
    </source>
</evidence>
<dbReference type="GO" id="GO:0009279">
    <property type="term" value="C:cell outer membrane"/>
    <property type="evidence" value="ECO:0007669"/>
    <property type="project" value="UniProtKB-SubCell"/>
</dbReference>
<dbReference type="Proteomes" id="UP000509579">
    <property type="component" value="Chromosome"/>
</dbReference>
<keyword evidence="5" id="KW-1185">Reference proteome</keyword>
<dbReference type="PIRSF" id="PIRSF001892">
    <property type="entry name" value="CyaE"/>
    <property type="match status" value="1"/>
</dbReference>
<evidence type="ECO:0000313" key="4">
    <source>
        <dbReference type="EMBL" id="QKV54886.1"/>
    </source>
</evidence>